<dbReference type="PROSITE" id="PS00279">
    <property type="entry name" value="MACPF_1"/>
    <property type="match status" value="1"/>
</dbReference>
<evidence type="ECO:0000256" key="6">
    <source>
        <dbReference type="ARBA" id="ARBA00022536"/>
    </source>
</evidence>
<evidence type="ECO:0000256" key="16">
    <source>
        <dbReference type="ARBA" id="ARBA00023180"/>
    </source>
</evidence>
<dbReference type="Gene3D" id="4.10.400.10">
    <property type="entry name" value="Low-density Lipoprotein Receptor"/>
    <property type="match status" value="1"/>
</dbReference>
<dbReference type="InterPro" id="IPR001862">
    <property type="entry name" value="MAC_perforin"/>
</dbReference>
<dbReference type="GO" id="GO:0044218">
    <property type="term" value="C:other organism cell membrane"/>
    <property type="evidence" value="ECO:0007669"/>
    <property type="project" value="UniProtKB-KW"/>
</dbReference>
<evidence type="ECO:0000256" key="2">
    <source>
        <dbReference type="ARBA" id="ARBA00004613"/>
    </source>
</evidence>
<dbReference type="InterPro" id="IPR020864">
    <property type="entry name" value="MACPF"/>
</dbReference>
<evidence type="ECO:0000256" key="14">
    <source>
        <dbReference type="ARBA" id="ARBA00023157"/>
    </source>
</evidence>
<dbReference type="InterPro" id="IPR009030">
    <property type="entry name" value="Growth_fac_rcpt_cys_sf"/>
</dbReference>
<comment type="similarity">
    <text evidence="3">Belongs to the complement C6/C7/C8/C9 family.</text>
</comment>
<feature type="domain" description="MACPF" evidence="19">
    <location>
        <begin position="142"/>
        <end position="507"/>
    </location>
</feature>
<dbReference type="PRINTS" id="PR00764">
    <property type="entry name" value="COMPLEMENTC9"/>
</dbReference>
<comment type="subcellular location">
    <subcellularLocation>
        <location evidence="2">Secreted</location>
    </subcellularLocation>
    <subcellularLocation>
        <location evidence="1">Target cell membrane</location>
        <topology evidence="1">Multi-pass membrane protein</topology>
    </subcellularLocation>
</comment>
<keyword evidence="13" id="KW-0472">Membrane</keyword>
<dbReference type="Gene3D" id="2.20.100.10">
    <property type="entry name" value="Thrombospondin type-1 (TSP1) repeat"/>
    <property type="match status" value="1"/>
</dbReference>
<evidence type="ECO:0000256" key="8">
    <source>
        <dbReference type="ARBA" id="ARBA00022588"/>
    </source>
</evidence>
<dbReference type="InterPro" id="IPR036383">
    <property type="entry name" value="TSP1_rpt_sf"/>
</dbReference>
<dbReference type="PROSITE" id="PS50092">
    <property type="entry name" value="TSP1"/>
    <property type="match status" value="2"/>
</dbReference>
<evidence type="ECO:0000256" key="15">
    <source>
        <dbReference type="ARBA" id="ARBA00023162"/>
    </source>
</evidence>
<dbReference type="InterPro" id="IPR036055">
    <property type="entry name" value="LDL_receptor-like_sf"/>
</dbReference>
<dbReference type="PANTHER" id="PTHR45742:SF1">
    <property type="entry name" value="COMPLEMENT COMPONENT C8 ALPHA CHAIN"/>
    <property type="match status" value="1"/>
</dbReference>
<dbReference type="InterPro" id="IPR020863">
    <property type="entry name" value="MACPF_CS"/>
</dbReference>
<dbReference type="Pfam" id="PF01823">
    <property type="entry name" value="MACPF"/>
    <property type="match status" value="1"/>
</dbReference>
<dbReference type="SMART" id="SM00457">
    <property type="entry name" value="MACPF"/>
    <property type="match status" value="1"/>
</dbReference>
<keyword evidence="14 18" id="KW-1015">Disulfide bond</keyword>
<dbReference type="InParanoid" id="F6R5F4"/>
<feature type="disulfide bond" evidence="18">
    <location>
        <begin position="122"/>
        <end position="137"/>
    </location>
</feature>
<evidence type="ECO:0000256" key="4">
    <source>
        <dbReference type="ARBA" id="ARBA00022452"/>
    </source>
</evidence>
<evidence type="ECO:0000256" key="5">
    <source>
        <dbReference type="ARBA" id="ARBA00022525"/>
    </source>
</evidence>
<dbReference type="InterPro" id="IPR002172">
    <property type="entry name" value="LDrepeatLR_classA_rpt"/>
</dbReference>
<comment type="caution">
    <text evidence="18">Lacks conserved residue(s) required for the propagation of feature annotation.</text>
</comment>
<keyword evidence="17" id="KW-1053">Target membrane</keyword>
<dbReference type="AlphaFoldDB" id="F6R5F4"/>
<evidence type="ECO:0000256" key="17">
    <source>
        <dbReference type="ARBA" id="ARBA00023298"/>
    </source>
</evidence>
<dbReference type="Ensembl" id="ENSXETT00000024358">
    <property type="protein sequence ID" value="ENSXETP00000024358"/>
    <property type="gene ID" value="ENSXETG00000011135"/>
</dbReference>
<evidence type="ECO:0000256" key="1">
    <source>
        <dbReference type="ARBA" id="ARBA00004276"/>
    </source>
</evidence>
<evidence type="ECO:0000256" key="3">
    <source>
        <dbReference type="ARBA" id="ARBA00009214"/>
    </source>
</evidence>
<keyword evidence="5" id="KW-0964">Secreted</keyword>
<sequence>MKSSIGKSLMIVMLYHALALWGYTASIGNMDLLLFRSIAAPQPEDCQLDQWSQWTSCFPCQQKKYRYRKLLQPAKYEGRPCVGSLWASMACQTAQKCVPENNCGNDFQCRDSGRCIKRRLVCNGDLDCRDSSDEEDCDAPEHETFCKTLFPIPGAEKSVRGINILTHEDTRNVIDHNYFGGQCEYIYNGEWRELRYEPVCEQMYYSDEEKYFRKPYNFHIYQFLARADTKMSIEIYEDSKDVVNAVKRDFSFNIGLTFGISVPEAPVGLELGLNYGLKTSFLKKITSFNQKNLEFVRMVTKIQTARFKMRRNLLTLDEDAMQSLMELPDEYNYGLYAQFINDFGTHYTTSGTMGGLVENIVVLDKEIMKKQEITASMVSHCFGASVRLSVQTEFEEIIPSLKLSGDFCTKFERENQDNSSSSRAIKDVITYVIGGDSGSAGGILNVFDGRMYRYWGRSLKYNPAVIDFEIQPIYEGLQQTGLSGIEAKRQNLKRAYNEYLSEFDPCRCGPCHNNGMPMLENNVCTCLCAAGFNGPSCENTLRKDVKADGRWSCWSPWTQCQSGKRQRTRECNNPAPKNGGAWCLGKSLQSEPC</sequence>
<gene>
    <name evidence="20" type="primary">c8a</name>
</gene>
<dbReference type="PROSITE" id="PS01186">
    <property type="entry name" value="EGF_2"/>
    <property type="match status" value="1"/>
</dbReference>
<keyword evidence="15" id="KW-0179">Complement alternate pathway</keyword>
<reference evidence="20" key="2">
    <citation type="submission" date="2011-06" db="UniProtKB">
        <authorList>
            <consortium name="Ensembl"/>
        </authorList>
    </citation>
    <scope>IDENTIFICATION</scope>
</reference>
<feature type="disulfide bond" evidence="18">
    <location>
        <begin position="103"/>
        <end position="115"/>
    </location>
</feature>
<dbReference type="GeneTree" id="ENSGT00940000160126"/>
<keyword evidence="8" id="KW-0399">Innate immunity</keyword>
<dbReference type="PROSITE" id="PS50068">
    <property type="entry name" value="LDLRA_2"/>
    <property type="match status" value="1"/>
</dbReference>
<reference evidence="20" key="1">
    <citation type="journal article" date="2010" name="Science">
        <title>The genome of the Western clawed frog Xenopus tropicalis.</title>
        <authorList>
            <person name="Hellsten U."/>
            <person name="Harland R.M."/>
            <person name="Gilchrist M.J."/>
            <person name="Hendrix D."/>
            <person name="Jurka J."/>
            <person name="Kapitonov V."/>
            <person name="Ovcharenko I."/>
            <person name="Putnam N.H."/>
            <person name="Shu S."/>
            <person name="Taher L."/>
            <person name="Blitz I.L."/>
            <person name="Blumberg B."/>
            <person name="Dichmann D.S."/>
            <person name="Dubchak I."/>
            <person name="Amaya E."/>
            <person name="Detter J.C."/>
            <person name="Fletcher R."/>
            <person name="Gerhard D.S."/>
            <person name="Goodstein D."/>
            <person name="Graves T."/>
            <person name="Grigoriev I.V."/>
            <person name="Grimwood J."/>
            <person name="Kawashima T."/>
            <person name="Lindquist E."/>
            <person name="Lucas S.M."/>
            <person name="Mead P.E."/>
            <person name="Mitros T."/>
            <person name="Ogino H."/>
            <person name="Ohta Y."/>
            <person name="Poliakov A.V."/>
            <person name="Pollet N."/>
            <person name="Robert J."/>
            <person name="Salamov A."/>
            <person name="Sater A.K."/>
            <person name="Schmutz J."/>
            <person name="Terry A."/>
            <person name="Vize P.D."/>
            <person name="Warren W.C."/>
            <person name="Wells D."/>
            <person name="Wills A."/>
            <person name="Wilson R.K."/>
            <person name="Zimmerman L.B."/>
            <person name="Zorn A.M."/>
            <person name="Grainger R."/>
            <person name="Grammer T."/>
            <person name="Khokha M.K."/>
            <person name="Richardson P.M."/>
            <person name="Rokhsar D.S."/>
        </authorList>
    </citation>
    <scope>NUCLEOTIDE SEQUENCE [LARGE SCALE GENOMIC DNA]</scope>
    <source>
        <strain evidence="20">Nigerian</strain>
    </source>
</reference>
<keyword evidence="6" id="KW-0245">EGF-like domain</keyword>
<evidence type="ECO:0000256" key="10">
    <source>
        <dbReference type="ARBA" id="ARBA00022859"/>
    </source>
</evidence>
<evidence type="ECO:0000256" key="11">
    <source>
        <dbReference type="ARBA" id="ARBA00022875"/>
    </source>
</evidence>
<dbReference type="GO" id="GO:0031640">
    <property type="term" value="P:killing of cells of another organism"/>
    <property type="evidence" value="ECO:0007669"/>
    <property type="project" value="UniProtKB-KW"/>
</dbReference>
<dbReference type="FunCoup" id="F6R5F4">
    <property type="interactions" value="137"/>
</dbReference>
<organism evidence="20">
    <name type="scientific">Xenopus tropicalis</name>
    <name type="common">Western clawed frog</name>
    <name type="synonym">Silurana tropicalis</name>
    <dbReference type="NCBI Taxonomy" id="8364"/>
    <lineage>
        <taxon>Eukaryota</taxon>
        <taxon>Metazoa</taxon>
        <taxon>Chordata</taxon>
        <taxon>Craniata</taxon>
        <taxon>Vertebrata</taxon>
        <taxon>Euteleostomi</taxon>
        <taxon>Amphibia</taxon>
        <taxon>Batrachia</taxon>
        <taxon>Anura</taxon>
        <taxon>Pipoidea</taxon>
        <taxon>Pipidae</taxon>
        <taxon>Xenopodinae</taxon>
        <taxon>Xenopus</taxon>
        <taxon>Silurana</taxon>
    </lineage>
</organism>
<dbReference type="GO" id="GO:0006957">
    <property type="term" value="P:complement activation, alternative pathway"/>
    <property type="evidence" value="ECO:0007669"/>
    <property type="project" value="UniProtKB-KW"/>
</dbReference>
<evidence type="ECO:0000256" key="9">
    <source>
        <dbReference type="ARBA" id="ARBA00022852"/>
    </source>
</evidence>
<keyword evidence="10" id="KW-0391">Immunity</keyword>
<dbReference type="SUPFAM" id="SSF82895">
    <property type="entry name" value="TSP-1 type 1 repeat"/>
    <property type="match status" value="1"/>
</dbReference>
<dbReference type="GO" id="GO:0005579">
    <property type="term" value="C:membrane attack complex"/>
    <property type="evidence" value="ECO:0007669"/>
    <property type="project" value="UniProtKB-KW"/>
</dbReference>
<name>F6R5F4_XENTR</name>
<dbReference type="GO" id="GO:0005576">
    <property type="term" value="C:extracellular region"/>
    <property type="evidence" value="ECO:0007669"/>
    <property type="project" value="UniProtKB-SubCell"/>
</dbReference>
<dbReference type="PANTHER" id="PTHR45742">
    <property type="entry name" value="COMPLEMENT COMPONENT C6"/>
    <property type="match status" value="1"/>
</dbReference>
<dbReference type="PROSITE" id="PS51412">
    <property type="entry name" value="MACPF_2"/>
    <property type="match status" value="1"/>
</dbReference>
<keyword evidence="4" id="KW-0812">Transmembrane</keyword>
<dbReference type="CDD" id="cd00112">
    <property type="entry name" value="LDLa"/>
    <property type="match status" value="1"/>
</dbReference>
<dbReference type="InterPro" id="IPR000884">
    <property type="entry name" value="TSP1_rpt"/>
</dbReference>
<dbReference type="PROSITE" id="PS00022">
    <property type="entry name" value="EGF_1"/>
    <property type="match status" value="1"/>
</dbReference>
<dbReference type="Bgee" id="ENSXETG00000011135">
    <property type="expression patterns" value="Expressed in liver and 7 other cell types or tissues"/>
</dbReference>
<keyword evidence="4" id="KW-1134">Transmembrane beta strand</keyword>
<dbReference type="PROSITE" id="PS01209">
    <property type="entry name" value="LDLRA_1"/>
    <property type="match status" value="1"/>
</dbReference>
<dbReference type="SUPFAM" id="SSF57424">
    <property type="entry name" value="LDL receptor-like module"/>
    <property type="match status" value="1"/>
</dbReference>
<evidence type="ECO:0000259" key="19">
    <source>
        <dbReference type="PROSITE" id="PS51412"/>
    </source>
</evidence>
<evidence type="ECO:0000313" key="20">
    <source>
        <dbReference type="Ensembl" id="ENSXETP00000024358"/>
    </source>
</evidence>
<keyword evidence="9" id="KW-0204">Cytolysis</keyword>
<protein>
    <submittedName>
        <fullName evidence="20">Complement C8 alpha chain</fullName>
    </submittedName>
</protein>
<dbReference type="ExpressionAtlas" id="F6R5F4">
    <property type="expression patterns" value="baseline"/>
</dbReference>
<dbReference type="PRINTS" id="PR01705">
    <property type="entry name" value="TSP1REPEAT"/>
</dbReference>
<evidence type="ECO:0000256" key="13">
    <source>
        <dbReference type="ARBA" id="ARBA00023136"/>
    </source>
</evidence>
<evidence type="ECO:0000256" key="7">
    <source>
        <dbReference type="ARBA" id="ARBA00022537"/>
    </source>
</evidence>
<evidence type="ECO:0000256" key="12">
    <source>
        <dbReference type="ARBA" id="ARBA00023058"/>
    </source>
</evidence>
<dbReference type="InterPro" id="IPR000742">
    <property type="entry name" value="EGF"/>
</dbReference>
<dbReference type="eggNOG" id="ENOG502QT87">
    <property type="taxonomic scope" value="Eukaryota"/>
</dbReference>
<evidence type="ECO:0000256" key="18">
    <source>
        <dbReference type="PROSITE-ProRule" id="PRU00124"/>
    </source>
</evidence>
<dbReference type="SUPFAM" id="SSF57184">
    <property type="entry name" value="Growth factor receptor domain"/>
    <property type="match status" value="1"/>
</dbReference>
<proteinExistence type="inferred from homology"/>
<keyword evidence="11" id="KW-0180">Complement pathway</keyword>
<dbReference type="InterPro" id="IPR023415">
    <property type="entry name" value="LDLR_class-A_CS"/>
</dbReference>
<keyword evidence="7" id="KW-1052">Target cell membrane</keyword>
<dbReference type="GO" id="GO:0006958">
    <property type="term" value="P:complement activation, classical pathway"/>
    <property type="evidence" value="ECO:0007669"/>
    <property type="project" value="UniProtKB-KW"/>
</dbReference>
<keyword evidence="16" id="KW-0325">Glycoprotein</keyword>
<dbReference type="SMART" id="SM00192">
    <property type="entry name" value="LDLa"/>
    <property type="match status" value="1"/>
</dbReference>
<dbReference type="Pfam" id="PF00057">
    <property type="entry name" value="Ldl_recept_a"/>
    <property type="match status" value="1"/>
</dbReference>
<dbReference type="Xenbase" id="XB-GENE-980231">
    <property type="gene designation" value="c8a"/>
</dbReference>
<accession>F6R5F4</accession>
<keyword evidence="12" id="KW-0473">Membrane attack complex</keyword>